<dbReference type="InterPro" id="IPR036047">
    <property type="entry name" value="F-box-like_dom_sf"/>
</dbReference>
<evidence type="ECO:0000313" key="1">
    <source>
        <dbReference type="EMBL" id="KAK4449860.1"/>
    </source>
</evidence>
<reference evidence="1" key="1">
    <citation type="journal article" date="2023" name="Mol. Phylogenet. Evol.">
        <title>Genome-scale phylogeny and comparative genomics of the fungal order Sordariales.</title>
        <authorList>
            <person name="Hensen N."/>
            <person name="Bonometti L."/>
            <person name="Westerberg I."/>
            <person name="Brannstrom I.O."/>
            <person name="Guillou S."/>
            <person name="Cros-Aarteil S."/>
            <person name="Calhoun S."/>
            <person name="Haridas S."/>
            <person name="Kuo A."/>
            <person name="Mondo S."/>
            <person name="Pangilinan J."/>
            <person name="Riley R."/>
            <person name="LaButti K."/>
            <person name="Andreopoulos B."/>
            <person name="Lipzen A."/>
            <person name="Chen C."/>
            <person name="Yan M."/>
            <person name="Daum C."/>
            <person name="Ng V."/>
            <person name="Clum A."/>
            <person name="Steindorff A."/>
            <person name="Ohm R.A."/>
            <person name="Martin F."/>
            <person name="Silar P."/>
            <person name="Natvig D.O."/>
            <person name="Lalanne C."/>
            <person name="Gautier V."/>
            <person name="Ament-Velasquez S.L."/>
            <person name="Kruys A."/>
            <person name="Hutchinson M.I."/>
            <person name="Powell A.J."/>
            <person name="Barry K."/>
            <person name="Miller A.N."/>
            <person name="Grigoriev I.V."/>
            <person name="Debuchy R."/>
            <person name="Gladieux P."/>
            <person name="Hiltunen Thoren M."/>
            <person name="Johannesson H."/>
        </authorList>
    </citation>
    <scope>NUCLEOTIDE SEQUENCE</scope>
    <source>
        <strain evidence="1">PSN243</strain>
    </source>
</reference>
<evidence type="ECO:0008006" key="3">
    <source>
        <dbReference type="Google" id="ProtNLM"/>
    </source>
</evidence>
<protein>
    <recommendedName>
        <fullName evidence="3">F-box domain-containing protein</fullName>
    </recommendedName>
</protein>
<comment type="caution">
    <text evidence="1">The sequence shown here is derived from an EMBL/GenBank/DDBJ whole genome shotgun (WGS) entry which is preliminary data.</text>
</comment>
<dbReference type="AlphaFoldDB" id="A0AAV9GN13"/>
<sequence length="547" mass="62368">MLQQRPLRNLHDDGGVVQLSIPGPSELQNLSTSLQNSSTQPHTPPLLSLSLDLMLEILDFLDISSRNRLRLACKALDIIIGRYITPQVVIFKTERDLLNLRDIASHERYAKQIHELVYIPESLEPKIADEGRLKALYLGSARTACPWLYSATQISRIKQLNFRGVQHILEPRHTSDRFSISDLPAQGTPTDEEVKLLWEQYRRLAQEQHDITLARHDTAALREALQKLPRLRALEILCDEGFGVLGPNYRQSLALEFCKDVRPSIRVPWEPLNFASVRPWYWGLDGNMYSLYDSLSGLIEYRRAVDTPSAPRLERIKVGWIRFQFLEDSDSPDDMSGAPGQAIPHLFGLSCANLTVVALYISTATDMILDLQSSGPRSCSQSTRKGHIRRFLRALPLLRELCVKFDSISWSGAFPARLVDIIAPNHVWPHLETLTLDRIEAPGKELTTAINLQPSLQFVRLLGLRIPDVTDKEFAASLQVGPRCLVHNVNWPPTWAVHLNGTELRHRTEYRDTEGKWQKLREEEFRPNLRGSGGNTLRLEEWFPNTW</sequence>
<keyword evidence="2" id="KW-1185">Reference proteome</keyword>
<reference evidence="1" key="2">
    <citation type="submission" date="2023-05" db="EMBL/GenBank/DDBJ databases">
        <authorList>
            <consortium name="Lawrence Berkeley National Laboratory"/>
            <person name="Steindorff A."/>
            <person name="Hensen N."/>
            <person name="Bonometti L."/>
            <person name="Westerberg I."/>
            <person name="Brannstrom I.O."/>
            <person name="Guillou S."/>
            <person name="Cros-Aarteil S."/>
            <person name="Calhoun S."/>
            <person name="Haridas S."/>
            <person name="Kuo A."/>
            <person name="Mondo S."/>
            <person name="Pangilinan J."/>
            <person name="Riley R."/>
            <person name="Labutti K."/>
            <person name="Andreopoulos B."/>
            <person name="Lipzen A."/>
            <person name="Chen C."/>
            <person name="Yanf M."/>
            <person name="Daum C."/>
            <person name="Ng V."/>
            <person name="Clum A."/>
            <person name="Ohm R."/>
            <person name="Martin F."/>
            <person name="Silar P."/>
            <person name="Natvig D."/>
            <person name="Lalanne C."/>
            <person name="Gautier V."/>
            <person name="Ament-Velasquez S.L."/>
            <person name="Kruys A."/>
            <person name="Hutchinson M.I."/>
            <person name="Powell A.J."/>
            <person name="Barry K."/>
            <person name="Miller A.N."/>
            <person name="Grigoriev I.V."/>
            <person name="Debuchy R."/>
            <person name="Gladieux P."/>
            <person name="Thoren M.H."/>
            <person name="Johannesson H."/>
        </authorList>
    </citation>
    <scope>NUCLEOTIDE SEQUENCE</scope>
    <source>
        <strain evidence="1">PSN243</strain>
    </source>
</reference>
<evidence type="ECO:0000313" key="2">
    <source>
        <dbReference type="Proteomes" id="UP001321760"/>
    </source>
</evidence>
<organism evidence="1 2">
    <name type="scientific">Podospora aff. communis PSN243</name>
    <dbReference type="NCBI Taxonomy" id="3040156"/>
    <lineage>
        <taxon>Eukaryota</taxon>
        <taxon>Fungi</taxon>
        <taxon>Dikarya</taxon>
        <taxon>Ascomycota</taxon>
        <taxon>Pezizomycotina</taxon>
        <taxon>Sordariomycetes</taxon>
        <taxon>Sordariomycetidae</taxon>
        <taxon>Sordariales</taxon>
        <taxon>Podosporaceae</taxon>
        <taxon>Podospora</taxon>
    </lineage>
</organism>
<accession>A0AAV9GN13</accession>
<dbReference type="Proteomes" id="UP001321760">
    <property type="component" value="Unassembled WGS sequence"/>
</dbReference>
<dbReference type="SUPFAM" id="SSF81383">
    <property type="entry name" value="F-box domain"/>
    <property type="match status" value="1"/>
</dbReference>
<name>A0AAV9GN13_9PEZI</name>
<dbReference type="EMBL" id="MU865935">
    <property type="protein sequence ID" value="KAK4449860.1"/>
    <property type="molecule type" value="Genomic_DNA"/>
</dbReference>
<gene>
    <name evidence="1" type="ORF">QBC34DRAFT_462484</name>
</gene>
<proteinExistence type="predicted"/>